<name>A0A2H0BSR1_9BACT</name>
<dbReference type="InterPro" id="IPR018094">
    <property type="entry name" value="Thymidylate_kinase"/>
</dbReference>
<dbReference type="EC" id="2.7.4.9" evidence="8"/>
<dbReference type="CDD" id="cd01672">
    <property type="entry name" value="TMPK"/>
    <property type="match status" value="1"/>
</dbReference>
<dbReference type="InterPro" id="IPR039430">
    <property type="entry name" value="Thymidylate_kin-like_dom"/>
</dbReference>
<evidence type="ECO:0000256" key="6">
    <source>
        <dbReference type="ARBA" id="ARBA00022840"/>
    </source>
</evidence>
<dbReference type="GO" id="GO:0004798">
    <property type="term" value="F:dTMP kinase activity"/>
    <property type="evidence" value="ECO:0007669"/>
    <property type="project" value="UniProtKB-UniRule"/>
</dbReference>
<dbReference type="HAMAP" id="MF_00165">
    <property type="entry name" value="Thymidylate_kinase"/>
    <property type="match status" value="1"/>
</dbReference>
<comment type="catalytic activity">
    <reaction evidence="7 8">
        <text>dTMP + ATP = dTDP + ADP</text>
        <dbReference type="Rhea" id="RHEA:13517"/>
        <dbReference type="ChEBI" id="CHEBI:30616"/>
        <dbReference type="ChEBI" id="CHEBI:58369"/>
        <dbReference type="ChEBI" id="CHEBI:63528"/>
        <dbReference type="ChEBI" id="CHEBI:456216"/>
        <dbReference type="EC" id="2.7.4.9"/>
    </reaction>
</comment>
<comment type="similarity">
    <text evidence="1 8">Belongs to the thymidylate kinase family.</text>
</comment>
<comment type="function">
    <text evidence="8">Phosphorylation of dTMP to form dTDP in both de novo and salvage pathways of dTTP synthesis.</text>
</comment>
<keyword evidence="4 8" id="KW-0547">Nucleotide-binding</keyword>
<evidence type="ECO:0000256" key="3">
    <source>
        <dbReference type="ARBA" id="ARBA00022727"/>
    </source>
</evidence>
<protein>
    <recommendedName>
        <fullName evidence="8">Thymidylate kinase</fullName>
        <ecNumber evidence="8">2.7.4.9</ecNumber>
    </recommendedName>
    <alternativeName>
        <fullName evidence="8">dTMP kinase</fullName>
    </alternativeName>
</protein>
<organism evidence="10 11">
    <name type="scientific">Candidatus Uhrbacteria bacterium CG22_combo_CG10-13_8_21_14_all_47_17</name>
    <dbReference type="NCBI Taxonomy" id="1975041"/>
    <lineage>
        <taxon>Bacteria</taxon>
        <taxon>Candidatus Uhriibacteriota</taxon>
    </lineage>
</organism>
<dbReference type="Gene3D" id="3.40.50.300">
    <property type="entry name" value="P-loop containing nucleotide triphosphate hydrolases"/>
    <property type="match status" value="1"/>
</dbReference>
<dbReference type="AlphaFoldDB" id="A0A2H0BSR1"/>
<reference evidence="10 11" key="1">
    <citation type="submission" date="2017-09" db="EMBL/GenBank/DDBJ databases">
        <title>Depth-based differentiation of microbial function through sediment-hosted aquifers and enrichment of novel symbionts in the deep terrestrial subsurface.</title>
        <authorList>
            <person name="Probst A.J."/>
            <person name="Ladd B."/>
            <person name="Jarett J.K."/>
            <person name="Geller-Mcgrath D.E."/>
            <person name="Sieber C.M."/>
            <person name="Emerson J.B."/>
            <person name="Anantharaman K."/>
            <person name="Thomas B.C."/>
            <person name="Malmstrom R."/>
            <person name="Stieglmeier M."/>
            <person name="Klingl A."/>
            <person name="Woyke T."/>
            <person name="Ryan C.M."/>
            <person name="Banfield J.F."/>
        </authorList>
    </citation>
    <scope>NUCLEOTIDE SEQUENCE [LARGE SCALE GENOMIC DNA]</scope>
    <source>
        <strain evidence="10">CG22_combo_CG10-13_8_21_14_all_47_17</strain>
    </source>
</reference>
<comment type="caution">
    <text evidence="8">Lacks conserved residue(s) required for the propagation of feature annotation.</text>
</comment>
<keyword evidence="2 8" id="KW-0808">Transferase</keyword>
<dbReference type="GO" id="GO:0006235">
    <property type="term" value="P:dTTP biosynthetic process"/>
    <property type="evidence" value="ECO:0007669"/>
    <property type="project" value="UniProtKB-UniRule"/>
</dbReference>
<keyword evidence="3 8" id="KW-0545">Nucleotide biosynthesis</keyword>
<evidence type="ECO:0000256" key="1">
    <source>
        <dbReference type="ARBA" id="ARBA00009776"/>
    </source>
</evidence>
<keyword evidence="6 8" id="KW-0067">ATP-binding</keyword>
<feature type="domain" description="Thymidylate kinase-like" evidence="9">
    <location>
        <begin position="69"/>
        <end position="242"/>
    </location>
</feature>
<dbReference type="PANTHER" id="PTHR10344:SF4">
    <property type="entry name" value="UMP-CMP KINASE 2, MITOCHONDRIAL"/>
    <property type="match status" value="1"/>
</dbReference>
<dbReference type="SUPFAM" id="SSF52540">
    <property type="entry name" value="P-loop containing nucleoside triphosphate hydrolases"/>
    <property type="match status" value="1"/>
</dbReference>
<accession>A0A2H0BSR1</accession>
<evidence type="ECO:0000256" key="8">
    <source>
        <dbReference type="HAMAP-Rule" id="MF_00165"/>
    </source>
</evidence>
<dbReference type="PANTHER" id="PTHR10344">
    <property type="entry name" value="THYMIDYLATE KINASE"/>
    <property type="match status" value="1"/>
</dbReference>
<dbReference type="GO" id="GO:0006227">
    <property type="term" value="P:dUDP biosynthetic process"/>
    <property type="evidence" value="ECO:0007669"/>
    <property type="project" value="TreeGrafter"/>
</dbReference>
<evidence type="ECO:0000256" key="7">
    <source>
        <dbReference type="ARBA" id="ARBA00048743"/>
    </source>
</evidence>
<comment type="caution">
    <text evidence="10">The sequence shown here is derived from an EMBL/GenBank/DDBJ whole genome shotgun (WGS) entry which is preliminary data.</text>
</comment>
<evidence type="ECO:0000313" key="11">
    <source>
        <dbReference type="Proteomes" id="UP000231581"/>
    </source>
</evidence>
<evidence type="ECO:0000256" key="5">
    <source>
        <dbReference type="ARBA" id="ARBA00022777"/>
    </source>
</evidence>
<keyword evidence="5 8" id="KW-0418">Kinase</keyword>
<evidence type="ECO:0000256" key="2">
    <source>
        <dbReference type="ARBA" id="ARBA00022679"/>
    </source>
</evidence>
<proteinExistence type="inferred from homology"/>
<evidence type="ECO:0000313" key="10">
    <source>
        <dbReference type="EMBL" id="PIP60717.1"/>
    </source>
</evidence>
<evidence type="ECO:0000259" key="9">
    <source>
        <dbReference type="Pfam" id="PF02223"/>
    </source>
</evidence>
<dbReference type="GO" id="GO:0006233">
    <property type="term" value="P:dTDP biosynthetic process"/>
    <property type="evidence" value="ECO:0007669"/>
    <property type="project" value="InterPro"/>
</dbReference>
<dbReference type="EMBL" id="PCSZ01000038">
    <property type="protein sequence ID" value="PIP60717.1"/>
    <property type="molecule type" value="Genomic_DNA"/>
</dbReference>
<dbReference type="GO" id="GO:0005737">
    <property type="term" value="C:cytoplasm"/>
    <property type="evidence" value="ECO:0007669"/>
    <property type="project" value="TreeGrafter"/>
</dbReference>
<sequence>MNLGSNKKSSENRMIVIDSIDGAGKTTAIAAMQKFLEEKGLQSFDVPDFERTHGKLPQANDPAVESSDFLLVAEPTYSGIGRIIREEIVRNHDNRSYNGKSAMQAFALDREVLYKSLVLPFLQQEEGRWVIQDRGLISSLAYQPLQDPQVNIQDILELAGNQLEISCAPDILFLLTVAPQIAEKRLTGRTEKKDDHIFEQTDFQQKLAARYRLTEVQKPYRDAKTRIIEIDASKLPETVAQELTDHLKPLLERKSS</sequence>
<dbReference type="Proteomes" id="UP000231581">
    <property type="component" value="Unassembled WGS sequence"/>
</dbReference>
<gene>
    <name evidence="8" type="primary">tmk</name>
    <name evidence="10" type="ORF">COX00_01665</name>
</gene>
<dbReference type="InterPro" id="IPR027417">
    <property type="entry name" value="P-loop_NTPase"/>
</dbReference>
<evidence type="ECO:0000256" key="4">
    <source>
        <dbReference type="ARBA" id="ARBA00022741"/>
    </source>
</evidence>
<dbReference type="GO" id="GO:0005524">
    <property type="term" value="F:ATP binding"/>
    <property type="evidence" value="ECO:0007669"/>
    <property type="project" value="UniProtKB-UniRule"/>
</dbReference>
<dbReference type="Pfam" id="PF02223">
    <property type="entry name" value="Thymidylate_kin"/>
    <property type="match status" value="1"/>
</dbReference>